<dbReference type="AlphaFoldDB" id="A0A4R6V1H8"/>
<dbReference type="Pfam" id="PF00004">
    <property type="entry name" value="AAA"/>
    <property type="match status" value="1"/>
</dbReference>
<evidence type="ECO:0000256" key="2">
    <source>
        <dbReference type="ARBA" id="ARBA00022840"/>
    </source>
</evidence>
<dbReference type="Gene3D" id="1.25.40.10">
    <property type="entry name" value="Tetratricopeptide repeat domain"/>
    <property type="match status" value="1"/>
</dbReference>
<comment type="similarity">
    <text evidence="4">Belongs to the AAA ATPase family.</text>
</comment>
<evidence type="ECO:0000313" key="7">
    <source>
        <dbReference type="EMBL" id="TDQ53733.1"/>
    </source>
</evidence>
<comment type="caution">
    <text evidence="7">The sequence shown here is derived from an EMBL/GenBank/DDBJ whole genome shotgun (WGS) entry which is preliminary data.</text>
</comment>
<dbReference type="InterPro" id="IPR041569">
    <property type="entry name" value="AAA_lid_3"/>
</dbReference>
<dbReference type="Gene3D" id="1.10.8.60">
    <property type="match status" value="1"/>
</dbReference>
<dbReference type="Pfam" id="PF17862">
    <property type="entry name" value="AAA_lid_3"/>
    <property type="match status" value="1"/>
</dbReference>
<dbReference type="FunFam" id="3.40.50.300:FF:001025">
    <property type="entry name" value="ATPase family, AAA domain-containing 2B"/>
    <property type="match status" value="1"/>
</dbReference>
<dbReference type="SMART" id="SM00382">
    <property type="entry name" value="AAA"/>
    <property type="match status" value="1"/>
</dbReference>
<keyword evidence="3" id="KW-0175">Coiled coil</keyword>
<dbReference type="SUPFAM" id="SSF52540">
    <property type="entry name" value="P-loop containing nucleoside triphosphate hydrolases"/>
    <property type="match status" value="1"/>
</dbReference>
<dbReference type="GO" id="GO:0005524">
    <property type="term" value="F:ATP binding"/>
    <property type="evidence" value="ECO:0007669"/>
    <property type="project" value="UniProtKB-KW"/>
</dbReference>
<keyword evidence="1 4" id="KW-0547">Nucleotide-binding</keyword>
<evidence type="ECO:0000256" key="3">
    <source>
        <dbReference type="ARBA" id="ARBA00023054"/>
    </source>
</evidence>
<dbReference type="SUPFAM" id="SSF48452">
    <property type="entry name" value="TPR-like"/>
    <property type="match status" value="1"/>
</dbReference>
<dbReference type="GO" id="GO:0016887">
    <property type="term" value="F:ATP hydrolysis activity"/>
    <property type="evidence" value="ECO:0007669"/>
    <property type="project" value="InterPro"/>
</dbReference>
<dbReference type="Pfam" id="PF14559">
    <property type="entry name" value="TPR_19"/>
    <property type="match status" value="1"/>
</dbReference>
<reference evidence="7 8" key="1">
    <citation type="submission" date="2019-03" db="EMBL/GenBank/DDBJ databases">
        <title>Genomic Encyclopedia of Type Strains, Phase IV (KMG-IV): sequencing the most valuable type-strain genomes for metagenomic binning, comparative biology and taxonomic classification.</title>
        <authorList>
            <person name="Goeker M."/>
        </authorList>
    </citation>
    <scope>NUCLEOTIDE SEQUENCE [LARGE SCALE GENOMIC DNA]</scope>
    <source>
        <strain evidence="7 8">DSM 46770</strain>
    </source>
</reference>
<evidence type="ECO:0000256" key="5">
    <source>
        <dbReference type="SAM" id="MobiDB-lite"/>
    </source>
</evidence>
<dbReference type="RefSeq" id="WP_243742411.1">
    <property type="nucleotide sequence ID" value="NZ_SNYN01000003.1"/>
</dbReference>
<proteinExistence type="inferred from homology"/>
<dbReference type="PANTHER" id="PTHR23077:SF171">
    <property type="entry name" value="NUCLEAR VALOSIN-CONTAINING PROTEIN-LIKE"/>
    <property type="match status" value="1"/>
</dbReference>
<feature type="region of interest" description="Disordered" evidence="5">
    <location>
        <begin position="73"/>
        <end position="102"/>
    </location>
</feature>
<protein>
    <submittedName>
        <fullName evidence="7">ATPase family protein associated with various cellular activities (AAA)</fullName>
    </submittedName>
</protein>
<feature type="domain" description="AAA+ ATPase" evidence="6">
    <location>
        <begin position="173"/>
        <end position="308"/>
    </location>
</feature>
<accession>A0A4R6V1H8</accession>
<gene>
    <name evidence="7" type="ORF">EV190_103184</name>
</gene>
<dbReference type="InterPro" id="IPR003960">
    <property type="entry name" value="ATPase_AAA_CS"/>
</dbReference>
<name>A0A4R6V1H8_9ACTN</name>
<dbReference type="InterPro" id="IPR003959">
    <property type="entry name" value="ATPase_AAA_core"/>
</dbReference>
<organism evidence="7 8">
    <name type="scientific">Actinorugispora endophytica</name>
    <dbReference type="NCBI Taxonomy" id="1605990"/>
    <lineage>
        <taxon>Bacteria</taxon>
        <taxon>Bacillati</taxon>
        <taxon>Actinomycetota</taxon>
        <taxon>Actinomycetes</taxon>
        <taxon>Streptosporangiales</taxon>
        <taxon>Nocardiopsidaceae</taxon>
        <taxon>Actinorugispora</taxon>
    </lineage>
</organism>
<keyword evidence="2 4" id="KW-0067">ATP-binding</keyword>
<dbReference type="InterPro" id="IPR050168">
    <property type="entry name" value="AAA_ATPase_domain"/>
</dbReference>
<evidence type="ECO:0000313" key="8">
    <source>
        <dbReference type="Proteomes" id="UP000295281"/>
    </source>
</evidence>
<dbReference type="EMBL" id="SNYN01000003">
    <property type="protein sequence ID" value="TDQ53733.1"/>
    <property type="molecule type" value="Genomic_DNA"/>
</dbReference>
<sequence>MIVDVSPALINGLRTAVAAAPQDIALRLHLAELLVSRGDIGAAIAEIGQALHLEPESGQARALMARALAPAPVAGTDRGAPASGPGPRGPDDGGAPPSGFDWEAAEGEVEHIVEPRYVTSTPEKAGRDGYEAERPRVTLADVGGMEQVKQRLNAAFLAPVRNPGLRKLYGKSLKGGLLLYGPPGCGKTFLARALAGELGADFVSVGISDVLDMYVGQSERNVSALFEQARRRAPCVLFIDELDALGRRRNGGNPSHSTVHQLLTELDNVDTDNEGVFVLGATNQPWDVDPALRRPGRFDRTVLVTPPDASAREAILRSDLEGRPIEGIDTGALAAATDGFSGADMVHLCESAAERALLDSVDRGRARMIGMGDFEEALTEVRSSTGPWLEAARGVAMFANEGGAYDDLVAYLDKGGGR</sequence>
<feature type="compositionally biased region" description="Low complexity" evidence="5">
    <location>
        <begin position="73"/>
        <end position="85"/>
    </location>
</feature>
<dbReference type="InterPro" id="IPR011990">
    <property type="entry name" value="TPR-like_helical_dom_sf"/>
</dbReference>
<evidence type="ECO:0000256" key="1">
    <source>
        <dbReference type="ARBA" id="ARBA00022741"/>
    </source>
</evidence>
<evidence type="ECO:0000259" key="6">
    <source>
        <dbReference type="SMART" id="SM00382"/>
    </source>
</evidence>
<dbReference type="Gene3D" id="3.40.50.300">
    <property type="entry name" value="P-loop containing nucleotide triphosphate hydrolases"/>
    <property type="match status" value="1"/>
</dbReference>
<dbReference type="InterPro" id="IPR027417">
    <property type="entry name" value="P-loop_NTPase"/>
</dbReference>
<dbReference type="Proteomes" id="UP000295281">
    <property type="component" value="Unassembled WGS sequence"/>
</dbReference>
<evidence type="ECO:0000256" key="4">
    <source>
        <dbReference type="RuleBase" id="RU003651"/>
    </source>
</evidence>
<dbReference type="PROSITE" id="PS00674">
    <property type="entry name" value="AAA"/>
    <property type="match status" value="1"/>
</dbReference>
<dbReference type="InterPro" id="IPR003593">
    <property type="entry name" value="AAA+_ATPase"/>
</dbReference>
<dbReference type="PANTHER" id="PTHR23077">
    <property type="entry name" value="AAA-FAMILY ATPASE"/>
    <property type="match status" value="1"/>
</dbReference>
<keyword evidence="8" id="KW-1185">Reference proteome</keyword>